<feature type="region of interest" description="Disordered" evidence="1">
    <location>
        <begin position="1"/>
        <end position="54"/>
    </location>
</feature>
<sequence length="54" mass="6085">MSMPSPSTSPPSPPHSPPTNLETHSTQKSQPFPAEQDKGQERRKGMELVDWRQK</sequence>
<dbReference type="AlphaFoldDB" id="A0A2P2NTS2"/>
<evidence type="ECO:0000256" key="1">
    <source>
        <dbReference type="SAM" id="MobiDB-lite"/>
    </source>
</evidence>
<reference evidence="2" key="1">
    <citation type="submission" date="2018-02" db="EMBL/GenBank/DDBJ databases">
        <title>Rhizophora mucronata_Transcriptome.</title>
        <authorList>
            <person name="Meera S.P."/>
            <person name="Sreeshan A."/>
            <person name="Augustine A."/>
        </authorList>
    </citation>
    <scope>NUCLEOTIDE SEQUENCE</scope>
    <source>
        <tissue evidence="2">Leaf</tissue>
    </source>
</reference>
<feature type="compositionally biased region" description="Polar residues" evidence="1">
    <location>
        <begin position="20"/>
        <end position="30"/>
    </location>
</feature>
<accession>A0A2P2NTS2</accession>
<protein>
    <submittedName>
        <fullName evidence="2">Uncharacterized protein</fullName>
    </submittedName>
</protein>
<name>A0A2P2NTS2_RHIMU</name>
<feature type="compositionally biased region" description="Basic and acidic residues" evidence="1">
    <location>
        <begin position="35"/>
        <end position="54"/>
    </location>
</feature>
<evidence type="ECO:0000313" key="2">
    <source>
        <dbReference type="EMBL" id="MBX45823.1"/>
    </source>
</evidence>
<dbReference type="EMBL" id="GGEC01065339">
    <property type="protein sequence ID" value="MBX45823.1"/>
    <property type="molecule type" value="Transcribed_RNA"/>
</dbReference>
<feature type="compositionally biased region" description="Pro residues" evidence="1">
    <location>
        <begin position="7"/>
        <end position="17"/>
    </location>
</feature>
<organism evidence="2">
    <name type="scientific">Rhizophora mucronata</name>
    <name type="common">Asiatic mangrove</name>
    <dbReference type="NCBI Taxonomy" id="61149"/>
    <lineage>
        <taxon>Eukaryota</taxon>
        <taxon>Viridiplantae</taxon>
        <taxon>Streptophyta</taxon>
        <taxon>Embryophyta</taxon>
        <taxon>Tracheophyta</taxon>
        <taxon>Spermatophyta</taxon>
        <taxon>Magnoliopsida</taxon>
        <taxon>eudicotyledons</taxon>
        <taxon>Gunneridae</taxon>
        <taxon>Pentapetalae</taxon>
        <taxon>rosids</taxon>
        <taxon>fabids</taxon>
        <taxon>Malpighiales</taxon>
        <taxon>Rhizophoraceae</taxon>
        <taxon>Rhizophora</taxon>
    </lineage>
</organism>
<proteinExistence type="predicted"/>